<dbReference type="InterPro" id="IPR045076">
    <property type="entry name" value="MutS"/>
</dbReference>
<proteinExistence type="inferred from homology"/>
<organism evidence="2 3">
    <name type="scientific">Phytophthora nicotianae</name>
    <name type="common">Potato buckeye rot agent</name>
    <name type="synonym">Phytophthora parasitica</name>
    <dbReference type="NCBI Taxonomy" id="4792"/>
    <lineage>
        <taxon>Eukaryota</taxon>
        <taxon>Sar</taxon>
        <taxon>Stramenopiles</taxon>
        <taxon>Oomycota</taxon>
        <taxon>Peronosporomycetes</taxon>
        <taxon>Peronosporales</taxon>
        <taxon>Peronosporaceae</taxon>
        <taxon>Phytophthora</taxon>
    </lineage>
</organism>
<gene>
    <name evidence="2" type="ORF">AM587_10011769</name>
</gene>
<dbReference type="GO" id="GO:0030983">
    <property type="term" value="F:mismatched DNA binding"/>
    <property type="evidence" value="ECO:0007669"/>
    <property type="project" value="InterPro"/>
</dbReference>
<dbReference type="Proteomes" id="UP000052943">
    <property type="component" value="Unassembled WGS sequence"/>
</dbReference>
<dbReference type="PANTHER" id="PTHR11361">
    <property type="entry name" value="DNA MISMATCH REPAIR PROTEIN MUTS FAMILY MEMBER"/>
    <property type="match status" value="1"/>
</dbReference>
<dbReference type="OrthoDB" id="29596at2759"/>
<dbReference type="EMBL" id="LNFO01001691">
    <property type="protein sequence ID" value="KUF89386.1"/>
    <property type="molecule type" value="Genomic_DNA"/>
</dbReference>
<comment type="similarity">
    <text evidence="1">Belongs to the DNA mismatch repair MutS family.</text>
</comment>
<protein>
    <submittedName>
        <fullName evidence="2">Uncharacterized protein</fullName>
    </submittedName>
</protein>
<dbReference type="GO" id="GO:0006298">
    <property type="term" value="P:mismatch repair"/>
    <property type="evidence" value="ECO:0007669"/>
    <property type="project" value="InterPro"/>
</dbReference>
<dbReference type="PANTHER" id="PTHR11361:SF20">
    <property type="entry name" value="MUTS PROTEIN HOMOLOG 5"/>
    <property type="match status" value="1"/>
</dbReference>
<sequence>MSILFDRGELGVAIYNALTTSLKTLQLQTSDAQELEEVIERLHTQFEVNHVLVSSRNASTNGMLRMIKKLDDTHQTKTGISVRKSKYCSIRVWYRRENKESRRLDALTVYWFWQADFNYLKACQSIERVQLGAASDECRGPQARPSRCYRREAYTFLGSFESTQLIRATGALLLYLATEKVRGVAERVKFIQYVTSNLQIGNQLDDSESLYFSTVEQVALDGFMYIDKSTLQSLQIFNHVDQSSICGRLLSSIINYLATKRLTPGRPRVVMTTHFLVRYFIFFVVLCCLHCLHCSYDHLTTREQEIFRNDLLEPELIVNPSLRQNEGEQREGSPTTARVVCTVMASTDAPESYSATSSAAPLYELRHGISSHSNALTCAAKCGIPLTMVQRAQEVLECTKRGVPISSRRQSAGPSPAEQLHAFFSSIDDWQATEDDALSKFLTIARMGNQ</sequence>
<dbReference type="GO" id="GO:0005634">
    <property type="term" value="C:nucleus"/>
    <property type="evidence" value="ECO:0007669"/>
    <property type="project" value="TreeGrafter"/>
</dbReference>
<evidence type="ECO:0000313" key="3">
    <source>
        <dbReference type="Proteomes" id="UP000052943"/>
    </source>
</evidence>
<dbReference type="GO" id="GO:0140664">
    <property type="term" value="F:ATP-dependent DNA damage sensor activity"/>
    <property type="evidence" value="ECO:0007669"/>
    <property type="project" value="InterPro"/>
</dbReference>
<comment type="caution">
    <text evidence="2">The sequence shown here is derived from an EMBL/GenBank/DDBJ whole genome shotgun (WGS) entry which is preliminary data.</text>
</comment>
<dbReference type="GO" id="GO:0051026">
    <property type="term" value="P:chiasma assembly"/>
    <property type="evidence" value="ECO:0007669"/>
    <property type="project" value="TreeGrafter"/>
</dbReference>
<dbReference type="Gene3D" id="3.40.50.300">
    <property type="entry name" value="P-loop containing nucleotide triphosphate hydrolases"/>
    <property type="match status" value="1"/>
</dbReference>
<evidence type="ECO:0000313" key="2">
    <source>
        <dbReference type="EMBL" id="KUF89386.1"/>
    </source>
</evidence>
<reference evidence="2 3" key="1">
    <citation type="submission" date="2015-11" db="EMBL/GenBank/DDBJ databases">
        <title>Genomes and virulence difference between two physiological races of Phytophthora nicotianae.</title>
        <authorList>
            <person name="Liu H."/>
            <person name="Ma X."/>
            <person name="Yu H."/>
            <person name="Fang D."/>
            <person name="Li Y."/>
            <person name="Wang X."/>
            <person name="Wang W."/>
            <person name="Dong Y."/>
            <person name="Xiao B."/>
        </authorList>
    </citation>
    <scope>NUCLEOTIDE SEQUENCE [LARGE SCALE GENOMIC DNA]</scope>
    <source>
        <strain evidence="3">race 0</strain>
    </source>
</reference>
<dbReference type="InterPro" id="IPR027417">
    <property type="entry name" value="P-loop_NTPase"/>
</dbReference>
<evidence type="ECO:0000256" key="1">
    <source>
        <dbReference type="ARBA" id="ARBA00006271"/>
    </source>
</evidence>
<dbReference type="GO" id="GO:0005524">
    <property type="term" value="F:ATP binding"/>
    <property type="evidence" value="ECO:0007669"/>
    <property type="project" value="InterPro"/>
</dbReference>
<dbReference type="AlphaFoldDB" id="A0A0W8CZ77"/>
<name>A0A0W8CZ77_PHYNI</name>
<accession>A0A0W8CZ77</accession>